<dbReference type="SMART" id="SM00829">
    <property type="entry name" value="PKS_ER"/>
    <property type="match status" value="1"/>
</dbReference>
<organism evidence="9 10">
    <name type="scientific">Crystallibacter crystallopoietes</name>
    <dbReference type="NCBI Taxonomy" id="37928"/>
    <lineage>
        <taxon>Bacteria</taxon>
        <taxon>Bacillati</taxon>
        <taxon>Actinomycetota</taxon>
        <taxon>Actinomycetes</taxon>
        <taxon>Micrococcales</taxon>
        <taxon>Micrococcaceae</taxon>
        <taxon>Crystallibacter</taxon>
    </lineage>
</organism>
<keyword evidence="7" id="KW-1133">Transmembrane helix</keyword>
<dbReference type="InterPro" id="IPR013149">
    <property type="entry name" value="ADH-like_C"/>
</dbReference>
<keyword evidence="7" id="KW-0812">Transmembrane</keyword>
<dbReference type="STRING" id="37928.SAMN04489742_0862"/>
<comment type="similarity">
    <text evidence="2 6">Belongs to the zinc-containing alcohol dehydrogenase family.</text>
</comment>
<reference evidence="9 10" key="1">
    <citation type="submission" date="2016-10" db="EMBL/GenBank/DDBJ databases">
        <authorList>
            <person name="de Groot N.N."/>
        </authorList>
    </citation>
    <scope>NUCLEOTIDE SEQUENCE [LARGE SCALE GENOMIC DNA]</scope>
    <source>
        <strain evidence="9 10">DSM 20117</strain>
    </source>
</reference>
<dbReference type="PANTHER" id="PTHR43350:SF2">
    <property type="entry name" value="GROES-LIKE ZINC-BINDING ALCOHOL DEHYDROGENASE FAMILY PROTEIN"/>
    <property type="match status" value="1"/>
</dbReference>
<dbReference type="GO" id="GO:0016491">
    <property type="term" value="F:oxidoreductase activity"/>
    <property type="evidence" value="ECO:0007669"/>
    <property type="project" value="UniProtKB-KW"/>
</dbReference>
<proteinExistence type="inferred from homology"/>
<comment type="cofactor">
    <cofactor evidence="1 6">
        <name>Zn(2+)</name>
        <dbReference type="ChEBI" id="CHEBI:29105"/>
    </cofactor>
</comment>
<dbReference type="PROSITE" id="PS00059">
    <property type="entry name" value="ADH_ZINC"/>
    <property type="match status" value="1"/>
</dbReference>
<evidence type="ECO:0000256" key="4">
    <source>
        <dbReference type="ARBA" id="ARBA00022833"/>
    </source>
</evidence>
<evidence type="ECO:0000259" key="8">
    <source>
        <dbReference type="SMART" id="SM00829"/>
    </source>
</evidence>
<dbReference type="SUPFAM" id="SSF51735">
    <property type="entry name" value="NAD(P)-binding Rossmann-fold domains"/>
    <property type="match status" value="1"/>
</dbReference>
<dbReference type="InterPro" id="IPR036291">
    <property type="entry name" value="NAD(P)-bd_dom_sf"/>
</dbReference>
<evidence type="ECO:0000256" key="7">
    <source>
        <dbReference type="SAM" id="Phobius"/>
    </source>
</evidence>
<evidence type="ECO:0000313" key="10">
    <source>
        <dbReference type="Proteomes" id="UP000181917"/>
    </source>
</evidence>
<accession>A0A1H1ACL1</accession>
<dbReference type="Pfam" id="PF08240">
    <property type="entry name" value="ADH_N"/>
    <property type="match status" value="1"/>
</dbReference>
<dbReference type="SUPFAM" id="SSF50129">
    <property type="entry name" value="GroES-like"/>
    <property type="match status" value="1"/>
</dbReference>
<dbReference type="RefSeq" id="WP_074699376.1">
    <property type="nucleotide sequence ID" value="NZ_CP018863.1"/>
</dbReference>
<feature type="transmembrane region" description="Helical" evidence="7">
    <location>
        <begin position="192"/>
        <end position="218"/>
    </location>
</feature>
<dbReference type="Gene3D" id="3.90.180.10">
    <property type="entry name" value="Medium-chain alcohol dehydrogenases, catalytic domain"/>
    <property type="match status" value="1"/>
</dbReference>
<dbReference type="InterPro" id="IPR011032">
    <property type="entry name" value="GroES-like_sf"/>
</dbReference>
<dbReference type="InterPro" id="IPR002328">
    <property type="entry name" value="ADH_Zn_CS"/>
</dbReference>
<dbReference type="InterPro" id="IPR020843">
    <property type="entry name" value="ER"/>
</dbReference>
<dbReference type="EMBL" id="FNKH01000002">
    <property type="protein sequence ID" value="SDQ37379.1"/>
    <property type="molecule type" value="Genomic_DNA"/>
</dbReference>
<keyword evidence="4 6" id="KW-0862">Zinc</keyword>
<dbReference type="Gene3D" id="3.40.50.720">
    <property type="entry name" value="NAD(P)-binding Rossmann-like Domain"/>
    <property type="match status" value="1"/>
</dbReference>
<gene>
    <name evidence="9" type="ORF">SAMN04489742_0862</name>
</gene>
<keyword evidence="7" id="KW-0472">Membrane</keyword>
<dbReference type="AlphaFoldDB" id="A0A1H1ACL1"/>
<evidence type="ECO:0000256" key="2">
    <source>
        <dbReference type="ARBA" id="ARBA00008072"/>
    </source>
</evidence>
<keyword evidence="5" id="KW-0560">Oxidoreductase</keyword>
<sequence length="372" mass="38111">MTTSARAAVLRGTHEDFALEEISLDDPRPDEVVVRVVASGVCGTDLGVQAGHIPFPLPGVLGHEGAGIVEATGRAVTSVKPGDKVLMTFPSCGVCRNCRSGHPAYCVEFLSRNLLGGERADGSATIRQGDEVLYGHFFAQSSFSTRVLADERGLGKVDPEADLSLLAPLGCGIQTGAGAVLNVLRPAPGSTLAIFGAGAVGLAAVMAAALTGSVRIIVMDLVDSRLQLAKELGAADVVNSKETDAGEALAELTGGSGVTHAIDATGNAGVLGAALKALAPLGELGLIGAPAAGTTVDVDINYMLNGRRITGITEGDSMPQLFLPALVELVQQGRMPLEKLVTPYAFADINTAAQAAKEGSVLKPVLHFRDES</sequence>
<protein>
    <submittedName>
        <fullName evidence="9">Aryl-alcohol dehydrogenase</fullName>
    </submittedName>
</protein>
<dbReference type="GO" id="GO:0008270">
    <property type="term" value="F:zinc ion binding"/>
    <property type="evidence" value="ECO:0007669"/>
    <property type="project" value="InterPro"/>
</dbReference>
<keyword evidence="3 6" id="KW-0479">Metal-binding</keyword>
<evidence type="ECO:0000256" key="5">
    <source>
        <dbReference type="ARBA" id="ARBA00023002"/>
    </source>
</evidence>
<dbReference type="FunFam" id="3.40.50.720:FF:000003">
    <property type="entry name" value="S-(hydroxymethyl)glutathione dehydrogenase"/>
    <property type="match status" value="1"/>
</dbReference>
<dbReference type="CDD" id="cd08278">
    <property type="entry name" value="benzyl_alcohol_DH"/>
    <property type="match status" value="1"/>
</dbReference>
<name>A0A1H1ACL1_9MICC</name>
<evidence type="ECO:0000256" key="6">
    <source>
        <dbReference type="RuleBase" id="RU361277"/>
    </source>
</evidence>
<evidence type="ECO:0000256" key="1">
    <source>
        <dbReference type="ARBA" id="ARBA00001947"/>
    </source>
</evidence>
<dbReference type="KEGG" id="acry:AC20117_13010"/>
<dbReference type="Proteomes" id="UP000181917">
    <property type="component" value="Unassembled WGS sequence"/>
</dbReference>
<dbReference type="Pfam" id="PF00107">
    <property type="entry name" value="ADH_zinc_N"/>
    <property type="match status" value="1"/>
</dbReference>
<evidence type="ECO:0000256" key="3">
    <source>
        <dbReference type="ARBA" id="ARBA00022723"/>
    </source>
</evidence>
<keyword evidence="10" id="KW-1185">Reference proteome</keyword>
<feature type="domain" description="Enoyl reductase (ER)" evidence="8">
    <location>
        <begin position="12"/>
        <end position="366"/>
    </location>
</feature>
<dbReference type="OrthoDB" id="334894at2"/>
<evidence type="ECO:0000313" key="9">
    <source>
        <dbReference type="EMBL" id="SDQ37379.1"/>
    </source>
</evidence>
<dbReference type="PANTHER" id="PTHR43350">
    <property type="entry name" value="NAD-DEPENDENT ALCOHOL DEHYDROGENASE"/>
    <property type="match status" value="1"/>
</dbReference>
<dbReference type="InterPro" id="IPR013154">
    <property type="entry name" value="ADH-like_N"/>
</dbReference>